<dbReference type="SUPFAM" id="SSF49785">
    <property type="entry name" value="Galactose-binding domain-like"/>
    <property type="match status" value="1"/>
</dbReference>
<evidence type="ECO:0000259" key="2">
    <source>
        <dbReference type="SMART" id="SM00939"/>
    </source>
</evidence>
<keyword evidence="3" id="KW-0378">Hydrolase</keyword>
<dbReference type="SMART" id="SM00939">
    <property type="entry name" value="PepX_C"/>
    <property type="match status" value="1"/>
</dbReference>
<evidence type="ECO:0000313" key="4">
    <source>
        <dbReference type="Proteomes" id="UP000320876"/>
    </source>
</evidence>
<dbReference type="AlphaFoldDB" id="A0A542DBI6"/>
<dbReference type="Pfam" id="PF08530">
    <property type="entry name" value="PepX_C"/>
    <property type="match status" value="1"/>
</dbReference>
<feature type="region of interest" description="Disordered" evidence="1">
    <location>
        <begin position="103"/>
        <end position="138"/>
    </location>
</feature>
<reference evidence="3 4" key="1">
    <citation type="submission" date="2019-06" db="EMBL/GenBank/DDBJ databases">
        <title>Sequencing the genomes of 1000 actinobacteria strains.</title>
        <authorList>
            <person name="Klenk H.-P."/>
        </authorList>
    </citation>
    <scope>NUCLEOTIDE SEQUENCE [LARGE SCALE GENOMIC DNA]</scope>
    <source>
        <strain evidence="3 4">DSM 45679</strain>
    </source>
</reference>
<dbReference type="NCBIfam" id="TIGR00976">
    <property type="entry name" value="CocE_NonD"/>
    <property type="match status" value="1"/>
</dbReference>
<evidence type="ECO:0000313" key="3">
    <source>
        <dbReference type="EMBL" id="TQJ00415.1"/>
    </source>
</evidence>
<dbReference type="InterPro" id="IPR008979">
    <property type="entry name" value="Galactose-bd-like_sf"/>
</dbReference>
<feature type="region of interest" description="Disordered" evidence="1">
    <location>
        <begin position="434"/>
        <end position="470"/>
    </location>
</feature>
<dbReference type="Gene3D" id="2.60.120.260">
    <property type="entry name" value="Galactose-binding domain-like"/>
    <property type="match status" value="1"/>
</dbReference>
<dbReference type="Proteomes" id="UP000320876">
    <property type="component" value="Unassembled WGS sequence"/>
</dbReference>
<comment type="caution">
    <text evidence="3">The sequence shown here is derived from an EMBL/GenBank/DDBJ whole genome shotgun (WGS) entry which is preliminary data.</text>
</comment>
<dbReference type="InterPro" id="IPR005674">
    <property type="entry name" value="CocE/Ser_esterase"/>
</dbReference>
<dbReference type="InterPro" id="IPR029058">
    <property type="entry name" value="AB_hydrolase_fold"/>
</dbReference>
<dbReference type="GO" id="GO:0008239">
    <property type="term" value="F:dipeptidyl-peptidase activity"/>
    <property type="evidence" value="ECO:0007669"/>
    <property type="project" value="InterPro"/>
</dbReference>
<feature type="domain" description="Xaa-Pro dipeptidyl-peptidase C-terminal" evidence="2">
    <location>
        <begin position="86"/>
        <end position="348"/>
    </location>
</feature>
<dbReference type="Gene3D" id="3.40.50.1820">
    <property type="entry name" value="alpha/beta hydrolase"/>
    <property type="match status" value="1"/>
</dbReference>
<dbReference type="InterPro" id="IPR013736">
    <property type="entry name" value="Xaa-Pro_dipept_C"/>
</dbReference>
<accession>A0A542DBI6</accession>
<keyword evidence="4" id="KW-1185">Reference proteome</keyword>
<gene>
    <name evidence="3" type="ORF">FB471_0036</name>
</gene>
<organism evidence="3 4">
    <name type="scientific">Amycolatopsis cihanbeyliensis</name>
    <dbReference type="NCBI Taxonomy" id="1128664"/>
    <lineage>
        <taxon>Bacteria</taxon>
        <taxon>Bacillati</taxon>
        <taxon>Actinomycetota</taxon>
        <taxon>Actinomycetes</taxon>
        <taxon>Pseudonocardiales</taxon>
        <taxon>Pseudonocardiaceae</taxon>
        <taxon>Amycolatopsis</taxon>
    </lineage>
</organism>
<evidence type="ECO:0000256" key="1">
    <source>
        <dbReference type="SAM" id="MobiDB-lite"/>
    </source>
</evidence>
<protein>
    <submittedName>
        <fullName evidence="3">Putative CocE/NonD family hydrolase</fullName>
    </submittedName>
</protein>
<proteinExistence type="predicted"/>
<sequence>MRLPGSLLADLDSGLSQLELDGLLGFPSGDVGFQPALTHRQQHPFEGRLQHHGGWPYRARVIGPWSHKYPHLGEPGPAIGFLQELLRWWDRWLKGEDNGVLDEPMPRTWMQDSVPPSTSYEERPGRWVGEPASPSPHVRTVSHGLAAHRILPPSAAASPEREQQELSVESPLSVGQLAGKWCSYNAPPDLPYDQREEDGGSLVFETDTLAEKHGVLGAPAVDLEFTVDRPVTMVAARLSDVAPDGRATRVTYGLLNLTHRADDAEPEELEPGRRYRARITLNGVAQTFPPSHRIRLSLSTSYWPLAWPPPRPVRLTVFPGASTLSLPMRAVADSDEVAPRPFDEPEGAPPLRVTELQPGRQRWNVVRDLIDYHSALHVIKDSGTVLLDDIGLEVTQNAEEIYSSVGEDFTSVRGEVTWTTGFRRDGWNARAVTRTDPDLHGRGVPNPRPARRVRGRYAGAVPQLGRHGTP</sequence>
<name>A0A542DBI6_AMYCI</name>
<dbReference type="EMBL" id="VFML01000001">
    <property type="protein sequence ID" value="TQJ00415.1"/>
    <property type="molecule type" value="Genomic_DNA"/>
</dbReference>
<feature type="compositionally biased region" description="Polar residues" evidence="1">
    <location>
        <begin position="110"/>
        <end position="119"/>
    </location>
</feature>